<keyword evidence="6" id="KW-0723">Serine/threonine-protein kinase</keyword>
<dbReference type="SUPFAM" id="SSF56112">
    <property type="entry name" value="Protein kinase-like (PK-like)"/>
    <property type="match status" value="1"/>
</dbReference>
<dbReference type="GO" id="GO:0007601">
    <property type="term" value="P:visual perception"/>
    <property type="evidence" value="ECO:0007669"/>
    <property type="project" value="UniProtKB-KW"/>
</dbReference>
<dbReference type="Gene3D" id="1.20.120.720">
    <property type="entry name" value="Myosin VI head, motor domain, U50 subdomain"/>
    <property type="match status" value="1"/>
</dbReference>
<feature type="domain" description="Myosin motor" evidence="24">
    <location>
        <begin position="355"/>
        <end position="1129"/>
    </location>
</feature>
<evidence type="ECO:0000256" key="9">
    <source>
        <dbReference type="ARBA" id="ARBA00022737"/>
    </source>
</evidence>
<evidence type="ECO:0000256" key="1">
    <source>
        <dbReference type="ARBA" id="ARBA00004245"/>
    </source>
</evidence>
<dbReference type="GO" id="GO:0003779">
    <property type="term" value="F:actin binding"/>
    <property type="evidence" value="ECO:0007669"/>
    <property type="project" value="UniProtKB-KW"/>
</dbReference>
<dbReference type="Gene3D" id="1.20.5.4820">
    <property type="match status" value="1"/>
</dbReference>
<evidence type="ECO:0000256" key="11">
    <source>
        <dbReference type="ARBA" id="ARBA00022777"/>
    </source>
</evidence>
<dbReference type="Gene3D" id="1.10.10.820">
    <property type="match status" value="1"/>
</dbReference>
<dbReference type="EC" id="2.7.11.1" evidence="4"/>
<dbReference type="InterPro" id="IPR052409">
    <property type="entry name" value="Myosin-III_kinase_activity"/>
</dbReference>
<evidence type="ECO:0000256" key="14">
    <source>
        <dbReference type="ARBA" id="ARBA00023175"/>
    </source>
</evidence>
<evidence type="ECO:0000256" key="10">
    <source>
        <dbReference type="ARBA" id="ARBA00022741"/>
    </source>
</evidence>
<keyword evidence="15 21" id="KW-0009">Actin-binding</keyword>
<keyword evidence="9" id="KW-0677">Repeat</keyword>
<feature type="binding site" evidence="22">
    <location>
        <position position="49"/>
    </location>
    <ligand>
        <name>ATP</name>
        <dbReference type="ChEBI" id="CHEBI:30616"/>
    </ligand>
</feature>
<dbReference type="PRINTS" id="PR00193">
    <property type="entry name" value="MYOSINHEAVY"/>
</dbReference>
<dbReference type="GO" id="GO:0016459">
    <property type="term" value="C:myosin complex"/>
    <property type="evidence" value="ECO:0007669"/>
    <property type="project" value="UniProtKB-KW"/>
</dbReference>
<dbReference type="InterPro" id="IPR027417">
    <property type="entry name" value="P-loop_NTPase"/>
</dbReference>
<dbReference type="Gene3D" id="1.10.510.10">
    <property type="entry name" value="Transferase(Phosphotransferase) domain 1"/>
    <property type="match status" value="1"/>
</dbReference>
<dbReference type="Proteomes" id="UP000663860">
    <property type="component" value="Unassembled WGS sequence"/>
</dbReference>
<keyword evidence="7" id="KW-0716">Sensory transduction</keyword>
<proteinExistence type="inferred from homology"/>
<dbReference type="Gene3D" id="1.20.58.530">
    <property type="match status" value="1"/>
</dbReference>
<evidence type="ECO:0000256" key="13">
    <source>
        <dbReference type="ARBA" id="ARBA00023123"/>
    </source>
</evidence>
<comment type="caution">
    <text evidence="21">Lacks conserved residue(s) required for the propagation of feature annotation.</text>
</comment>
<dbReference type="Pfam" id="PF00612">
    <property type="entry name" value="IQ"/>
    <property type="match status" value="1"/>
</dbReference>
<keyword evidence="17" id="KW-0966">Cell projection</keyword>
<accession>A0A814B4I1</accession>
<evidence type="ECO:0000256" key="6">
    <source>
        <dbReference type="ARBA" id="ARBA00022527"/>
    </source>
</evidence>
<dbReference type="SMART" id="SM00015">
    <property type="entry name" value="IQ"/>
    <property type="match status" value="3"/>
</dbReference>
<evidence type="ECO:0000259" key="24">
    <source>
        <dbReference type="PROSITE" id="PS51456"/>
    </source>
</evidence>
<dbReference type="PANTHER" id="PTHR46256">
    <property type="entry name" value="AGAP011099-PA"/>
    <property type="match status" value="1"/>
</dbReference>
<keyword evidence="12 21" id="KW-0067">ATP-binding</keyword>
<protein>
    <recommendedName>
        <fullName evidence="4">non-specific serine/threonine protein kinase</fullName>
        <ecNumber evidence="4">2.7.11.1</ecNumber>
    </recommendedName>
</protein>
<keyword evidence="14 21" id="KW-0505">Motor protein</keyword>
<gene>
    <name evidence="25" type="ORF">IZO911_LOCUS13402</name>
</gene>
<dbReference type="Gene3D" id="3.40.850.10">
    <property type="entry name" value="Kinesin motor domain"/>
    <property type="match status" value="1"/>
</dbReference>
<dbReference type="PANTHER" id="PTHR46256:SF3">
    <property type="entry name" value="MYOSIN MOTOR DOMAIN-CONTAINING PROTEIN"/>
    <property type="match status" value="1"/>
</dbReference>
<dbReference type="InterPro" id="IPR011009">
    <property type="entry name" value="Kinase-like_dom_sf"/>
</dbReference>
<comment type="catalytic activity">
    <reaction evidence="19">
        <text>L-threonyl-[protein] + ATP = O-phospho-L-threonyl-[protein] + ADP + H(+)</text>
        <dbReference type="Rhea" id="RHEA:46608"/>
        <dbReference type="Rhea" id="RHEA-COMP:11060"/>
        <dbReference type="Rhea" id="RHEA-COMP:11605"/>
        <dbReference type="ChEBI" id="CHEBI:15378"/>
        <dbReference type="ChEBI" id="CHEBI:30013"/>
        <dbReference type="ChEBI" id="CHEBI:30616"/>
        <dbReference type="ChEBI" id="CHEBI:61977"/>
        <dbReference type="ChEBI" id="CHEBI:456216"/>
        <dbReference type="EC" id="2.7.11.1"/>
    </reaction>
</comment>
<dbReference type="GO" id="GO:0005524">
    <property type="term" value="F:ATP binding"/>
    <property type="evidence" value="ECO:0007669"/>
    <property type="project" value="UniProtKB-UniRule"/>
</dbReference>
<sequence>MAASSTIEHDKLPNPNLEWILLDKIGEGTYGQVYRIKSKESNENTAAAKIIRIENDEVSSELENELNILKKISKQDENLPDFIGIFGDYDSSKSARIWFIMELCHLGPITRLIKQIEKKTQLNKSDKEKLIAYSLQSTLKALKYLHQSGIMHRDVKGSHILVTENYTIKLIDFGVAAVFNTERPKRNSSVGTSLWMAPEVIACAHQLDYVFDERCDIWSLGITSIELADGEAPLANLHPTKVLFEVPRRPPPTVTDVTQWSENFSKFISACLIKDYEHRPSAEQLLTDNIFVNFNDEISNSYKDLLKMYHQKISFLNTTDKTIENERSTVINDDNDIVNNNSWIANISKPAHLIDPENNLAEMTYLDQQHLIDSIRKRFNKILIYTYIGDVLLAINPKQFLPIDNLNFQIKYLKIRQDLLPHIFAIATKVYNQMMINRQPQCIILSGESGSGKTHAAQNLISELALLGFGEQRALENRLVTMNLLLESFGNAQTVLNNNSSRFGKLLDIFFSEYGTIVYVQLSEFLLEKTRVVLASGNKKNFHIFYSIYSHFSQKQSNPCHLTDQESFDLFQTIKYYTYLGNNSDEHISLMNLFEILKELNVTDNEQSSILAILTSIIHLGNVSFQAETEINEPGCSIDQQCILHANAVYRLLKIDNEQFIQSLCQSSLMTRGETVTKLNTIAEAQQARDAMAKSLYSRLFDWIIFALNRYFRTELEYQPKSIIDICKRYEKDTFNNRFSIRPKTSEELNKIKRDNDLCSISILDLFGFETFDYNSYEQLCINIANEQLQYFFRQHTFAWELKEYENEGIQQTINSNNFDFPNNRSILDMCLSKPIGLLALLDEESRFPQSTEFTLVNKWCENLNSPHFIANTPSSSLSRKSVRRQKQLLLDQQPLFTIHHYAGKIEYTAKDFLEKNRDYVPMEITDLLLQSEDDLVNLLFRSRLRKTGSVIYNEQDKQDKAASLFRSINQKTTTANRTQGTVSTYFRYSLMELVSTMASAQPTFIRCLVPNRLPCQISHVTYDHTSYFPQNFTFDTSQFDENVVLEQIRYSGLLETIEIRRHGYSHRIIFDDFISVYSCLINFKDQKINNKQLCELILKKFHFNDYAIGKTKIFLKFHHIEQLNIAYKDLITKIIRLQSRIRMYLIRKQNQVTNVNIIKSDYDKSVARVQAMVRGFLVRTALKKSSTATLTIQSYWRMWYEQTQFKRRLLHYRNQQIQLSYFLKQIELFGSHLYQQLTNPEKSNSNSMEKEKNIHKYQSVSKTHNLKLQSQNTLKLNGKKRNVVRLCQYYDTIYKEFIDMKNKKILEKKQEEVIDKTNPPRPSTAPPITNIPQAPPFPPPEVLKQTSNKVQIFERMESAPATMISPVVESKQISPPVTVKTPVDELKEMFATKQAKSTNPVFSNLFRPVSPPPNITEIDDNSSSLTFRHINHSNHNVRQNDSQSRHRLSLSSSLNKNKAAGLLTSSASSLVGEVVLTSDDVSKLKNNLRKTGFGDRNQTLRRKLPTETVQVDFRNVLRSSKTHSTPNINK</sequence>
<evidence type="ECO:0000256" key="16">
    <source>
        <dbReference type="ARBA" id="ARBA00023212"/>
    </source>
</evidence>
<evidence type="ECO:0000313" key="25">
    <source>
        <dbReference type="EMBL" id="CAF0922645.1"/>
    </source>
</evidence>
<keyword evidence="5" id="KW-0963">Cytoplasm</keyword>
<dbReference type="InterPro" id="IPR000048">
    <property type="entry name" value="IQ_motif_EF-hand-BS"/>
</dbReference>
<dbReference type="SMART" id="SM00242">
    <property type="entry name" value="MYSc"/>
    <property type="match status" value="1"/>
</dbReference>
<comment type="similarity">
    <text evidence="3">In the C-terminal section; belongs to the TRAFAC class myosin-kinesin ATPase superfamily. Myosin family.</text>
</comment>
<keyword evidence="10 21" id="KW-0547">Nucleotide-binding</keyword>
<evidence type="ECO:0000256" key="17">
    <source>
        <dbReference type="ARBA" id="ARBA00023273"/>
    </source>
</evidence>
<keyword evidence="16" id="KW-0206">Cytoskeleton</keyword>
<dbReference type="InterPro" id="IPR001609">
    <property type="entry name" value="Myosin_head_motor_dom-like"/>
</dbReference>
<feature type="binding site" evidence="21">
    <location>
        <begin position="447"/>
        <end position="454"/>
    </location>
    <ligand>
        <name>ATP</name>
        <dbReference type="ChEBI" id="CHEBI:30616"/>
    </ligand>
</feature>
<evidence type="ECO:0000256" key="22">
    <source>
        <dbReference type="PROSITE-ProRule" id="PRU10141"/>
    </source>
</evidence>
<comment type="subcellular location">
    <subcellularLocation>
        <location evidence="2">Cell projection</location>
    </subcellularLocation>
    <subcellularLocation>
        <location evidence="1">Cytoplasm</location>
        <location evidence="1">Cytoskeleton</location>
    </subcellularLocation>
</comment>
<dbReference type="EMBL" id="CAJNOE010000107">
    <property type="protein sequence ID" value="CAF0922645.1"/>
    <property type="molecule type" value="Genomic_DNA"/>
</dbReference>
<dbReference type="GO" id="GO:0004674">
    <property type="term" value="F:protein serine/threonine kinase activity"/>
    <property type="evidence" value="ECO:0007669"/>
    <property type="project" value="UniProtKB-KW"/>
</dbReference>
<dbReference type="InterPro" id="IPR000719">
    <property type="entry name" value="Prot_kinase_dom"/>
</dbReference>
<keyword evidence="8" id="KW-0808">Transferase</keyword>
<dbReference type="InterPro" id="IPR036961">
    <property type="entry name" value="Kinesin_motor_dom_sf"/>
</dbReference>
<dbReference type="PROSITE" id="PS50011">
    <property type="entry name" value="PROTEIN_KINASE_DOM"/>
    <property type="match status" value="1"/>
</dbReference>
<evidence type="ECO:0000259" key="23">
    <source>
        <dbReference type="PROSITE" id="PS50011"/>
    </source>
</evidence>
<comment type="caution">
    <text evidence="25">The sequence shown here is derived from an EMBL/GenBank/DDBJ whole genome shotgun (WGS) entry which is preliminary data.</text>
</comment>
<evidence type="ECO:0000256" key="3">
    <source>
        <dbReference type="ARBA" id="ARBA00006998"/>
    </source>
</evidence>
<evidence type="ECO:0000256" key="20">
    <source>
        <dbReference type="ARBA" id="ARBA00048679"/>
    </source>
</evidence>
<evidence type="ECO:0000256" key="18">
    <source>
        <dbReference type="ARBA" id="ARBA00023305"/>
    </source>
</evidence>
<reference evidence="25" key="1">
    <citation type="submission" date="2021-02" db="EMBL/GenBank/DDBJ databases">
        <authorList>
            <person name="Nowell W R."/>
        </authorList>
    </citation>
    <scope>NUCLEOTIDE SEQUENCE</scope>
</reference>
<evidence type="ECO:0000256" key="12">
    <source>
        <dbReference type="ARBA" id="ARBA00022840"/>
    </source>
</evidence>
<evidence type="ECO:0000313" key="26">
    <source>
        <dbReference type="Proteomes" id="UP000663860"/>
    </source>
</evidence>
<dbReference type="PROSITE" id="PS51456">
    <property type="entry name" value="MYOSIN_MOTOR"/>
    <property type="match status" value="1"/>
</dbReference>
<comment type="catalytic activity">
    <reaction evidence="20">
        <text>L-seryl-[protein] + ATP = O-phospho-L-seryl-[protein] + ADP + H(+)</text>
        <dbReference type="Rhea" id="RHEA:17989"/>
        <dbReference type="Rhea" id="RHEA-COMP:9863"/>
        <dbReference type="Rhea" id="RHEA-COMP:11604"/>
        <dbReference type="ChEBI" id="CHEBI:15378"/>
        <dbReference type="ChEBI" id="CHEBI:29999"/>
        <dbReference type="ChEBI" id="CHEBI:30616"/>
        <dbReference type="ChEBI" id="CHEBI:83421"/>
        <dbReference type="ChEBI" id="CHEBI:456216"/>
        <dbReference type="EC" id="2.7.11.1"/>
    </reaction>
</comment>
<comment type="similarity">
    <text evidence="21">Belongs to the TRAFAC class myosin-kinesin ATPase superfamily. Myosin family.</text>
</comment>
<dbReference type="InterPro" id="IPR017441">
    <property type="entry name" value="Protein_kinase_ATP_BS"/>
</dbReference>
<evidence type="ECO:0000256" key="21">
    <source>
        <dbReference type="PROSITE-ProRule" id="PRU00782"/>
    </source>
</evidence>
<evidence type="ECO:0000256" key="7">
    <source>
        <dbReference type="ARBA" id="ARBA00022606"/>
    </source>
</evidence>
<keyword evidence="11" id="KW-0418">Kinase</keyword>
<dbReference type="SUPFAM" id="SSF52540">
    <property type="entry name" value="P-loop containing nucleoside triphosphate hydrolases"/>
    <property type="match status" value="1"/>
</dbReference>
<name>A0A814B4I1_9BILA</name>
<dbReference type="GO" id="GO:0000146">
    <property type="term" value="F:microfilament motor activity"/>
    <property type="evidence" value="ECO:0007669"/>
    <property type="project" value="TreeGrafter"/>
</dbReference>
<evidence type="ECO:0000256" key="19">
    <source>
        <dbReference type="ARBA" id="ARBA00047899"/>
    </source>
</evidence>
<dbReference type="GO" id="GO:0030832">
    <property type="term" value="P:regulation of actin filament length"/>
    <property type="evidence" value="ECO:0007669"/>
    <property type="project" value="TreeGrafter"/>
</dbReference>
<keyword evidence="18" id="KW-0844">Vision</keyword>
<evidence type="ECO:0000256" key="4">
    <source>
        <dbReference type="ARBA" id="ARBA00012513"/>
    </source>
</evidence>
<dbReference type="Pfam" id="PF00069">
    <property type="entry name" value="Pkinase"/>
    <property type="match status" value="1"/>
</dbReference>
<dbReference type="GO" id="GO:0042995">
    <property type="term" value="C:cell projection"/>
    <property type="evidence" value="ECO:0007669"/>
    <property type="project" value="UniProtKB-SubCell"/>
</dbReference>
<evidence type="ECO:0000256" key="8">
    <source>
        <dbReference type="ARBA" id="ARBA00022679"/>
    </source>
</evidence>
<evidence type="ECO:0000256" key="5">
    <source>
        <dbReference type="ARBA" id="ARBA00022490"/>
    </source>
</evidence>
<dbReference type="Pfam" id="PF00063">
    <property type="entry name" value="Myosin_head"/>
    <property type="match status" value="2"/>
</dbReference>
<evidence type="ECO:0000256" key="15">
    <source>
        <dbReference type="ARBA" id="ARBA00023203"/>
    </source>
</evidence>
<organism evidence="25 26">
    <name type="scientific">Adineta steineri</name>
    <dbReference type="NCBI Taxonomy" id="433720"/>
    <lineage>
        <taxon>Eukaryota</taxon>
        <taxon>Metazoa</taxon>
        <taxon>Spiralia</taxon>
        <taxon>Gnathifera</taxon>
        <taxon>Rotifera</taxon>
        <taxon>Eurotatoria</taxon>
        <taxon>Bdelloidea</taxon>
        <taxon>Adinetida</taxon>
        <taxon>Adinetidae</taxon>
        <taxon>Adineta</taxon>
    </lineage>
</organism>
<dbReference type="PROSITE" id="PS50096">
    <property type="entry name" value="IQ"/>
    <property type="match status" value="2"/>
</dbReference>
<evidence type="ECO:0000256" key="2">
    <source>
        <dbReference type="ARBA" id="ARBA00004316"/>
    </source>
</evidence>
<dbReference type="PROSITE" id="PS00107">
    <property type="entry name" value="PROTEIN_KINASE_ATP"/>
    <property type="match status" value="1"/>
</dbReference>
<keyword evidence="13 21" id="KW-0518">Myosin</keyword>
<dbReference type="Gene3D" id="1.20.5.190">
    <property type="match status" value="1"/>
</dbReference>
<feature type="domain" description="Protein kinase" evidence="23">
    <location>
        <begin position="19"/>
        <end position="292"/>
    </location>
</feature>